<dbReference type="Proteomes" id="UP000383932">
    <property type="component" value="Unassembled WGS sequence"/>
</dbReference>
<dbReference type="AlphaFoldDB" id="A0A5N5QSI0"/>
<keyword evidence="4" id="KW-1185">Reference proteome</keyword>
<protein>
    <recommendedName>
        <fullName evidence="2">5-hmdU DNA kinase helical domain-containing protein</fullName>
    </recommendedName>
</protein>
<feature type="domain" description="5-hmdU DNA kinase helical" evidence="2">
    <location>
        <begin position="157"/>
        <end position="442"/>
    </location>
</feature>
<accession>A0A5N5QSI0</accession>
<dbReference type="Pfam" id="PF18723">
    <property type="entry name" value="HMUDK_hel"/>
    <property type="match status" value="1"/>
</dbReference>
<organism evidence="3 4">
    <name type="scientific">Ceratobasidium theobromae</name>
    <dbReference type="NCBI Taxonomy" id="1582974"/>
    <lineage>
        <taxon>Eukaryota</taxon>
        <taxon>Fungi</taxon>
        <taxon>Dikarya</taxon>
        <taxon>Basidiomycota</taxon>
        <taxon>Agaricomycotina</taxon>
        <taxon>Agaricomycetes</taxon>
        <taxon>Cantharellales</taxon>
        <taxon>Ceratobasidiaceae</taxon>
        <taxon>Ceratobasidium</taxon>
    </lineage>
</organism>
<proteinExistence type="predicted"/>
<evidence type="ECO:0000313" key="3">
    <source>
        <dbReference type="EMBL" id="KAB5594598.1"/>
    </source>
</evidence>
<feature type="region of interest" description="Disordered" evidence="1">
    <location>
        <begin position="102"/>
        <end position="137"/>
    </location>
</feature>
<evidence type="ECO:0000259" key="2">
    <source>
        <dbReference type="Pfam" id="PF18723"/>
    </source>
</evidence>
<name>A0A5N5QSI0_9AGAM</name>
<sequence length="479" mass="55397">MARLRCFGRPNQPSQGVFPEWLKTETVYQLSPPPSSPKLVIDVEVIEISSDDDLEVEPIKSELKRESGPNLPVRTRPTRRKFDCVEIPPMDPVWRRALERSLARERAQQQRPEHHRLTRREPLLSPPASSRSSSPELARPPARRFVVIAGVRLPVSPILDTMFYWIYERHELFLRRLEGQPPPWTDDVILRNHRFTNVSRTYDRATQFLIRDVINIGDQDHEELVFRTILFRLFNRISTYEYLERHCGPLTIANFNVKRWSAALRRLQRTGAPLYTGAYQINWPNFGAETADKPSYEKHFILIQHMLHDGLPEKLRNSVRIQDAFNCIRIYPSCGQFISYQLALDLNMLPEVNYDQNTWAPAGPGSANGLLKMFGPGIRGIETEAMLYLLSIQDEHWRRLGVDMNRPVHGPGLCPPRIGLPEIEHGLCEVDKYSRKRHPDIQLGGGRVPTNIKHHFKAELALQPVTRDLPLKWQAMYPS</sequence>
<feature type="compositionally biased region" description="Low complexity" evidence="1">
    <location>
        <begin position="126"/>
        <end position="137"/>
    </location>
</feature>
<comment type="caution">
    <text evidence="3">The sequence shown here is derived from an EMBL/GenBank/DDBJ whole genome shotgun (WGS) entry which is preliminary data.</text>
</comment>
<dbReference type="OrthoDB" id="433924at2759"/>
<evidence type="ECO:0000256" key="1">
    <source>
        <dbReference type="SAM" id="MobiDB-lite"/>
    </source>
</evidence>
<dbReference type="EMBL" id="SSOP01000018">
    <property type="protein sequence ID" value="KAB5594598.1"/>
    <property type="molecule type" value="Genomic_DNA"/>
</dbReference>
<reference evidence="3 4" key="1">
    <citation type="journal article" date="2019" name="Fungal Biol. Biotechnol.">
        <title>Draft genome sequence of fastidious pathogen Ceratobasidium theobromae, which causes vascular-streak dieback in Theobroma cacao.</title>
        <authorList>
            <person name="Ali S.S."/>
            <person name="Asman A."/>
            <person name="Shao J."/>
            <person name="Firmansyah A.P."/>
            <person name="Susilo A.W."/>
            <person name="Rosmana A."/>
            <person name="McMahon P."/>
            <person name="Junaid M."/>
            <person name="Guest D."/>
            <person name="Kheng T.Y."/>
            <person name="Meinhardt L.W."/>
            <person name="Bailey B.A."/>
        </authorList>
    </citation>
    <scope>NUCLEOTIDE SEQUENCE [LARGE SCALE GENOMIC DNA]</scope>
    <source>
        <strain evidence="3 4">CT2</strain>
    </source>
</reference>
<evidence type="ECO:0000313" key="4">
    <source>
        <dbReference type="Proteomes" id="UP000383932"/>
    </source>
</evidence>
<feature type="compositionally biased region" description="Basic and acidic residues" evidence="1">
    <location>
        <begin position="102"/>
        <end position="112"/>
    </location>
</feature>
<dbReference type="InterPro" id="IPR040684">
    <property type="entry name" value="HMUDK_hel"/>
</dbReference>
<gene>
    <name evidence="3" type="ORF">CTheo_1920</name>
</gene>